<feature type="non-terminal residue" evidence="2">
    <location>
        <position position="1"/>
    </location>
</feature>
<feature type="compositionally biased region" description="Low complexity" evidence="1">
    <location>
        <begin position="27"/>
        <end position="36"/>
    </location>
</feature>
<feature type="compositionally biased region" description="Basic residues" evidence="1">
    <location>
        <begin position="37"/>
        <end position="50"/>
    </location>
</feature>
<dbReference type="AlphaFoldDB" id="A0A6J4RLU1"/>
<accession>A0A6J4RLU1</accession>
<evidence type="ECO:0000313" key="2">
    <source>
        <dbReference type="EMBL" id="CAA9469569.1"/>
    </source>
</evidence>
<dbReference type="GO" id="GO:0004316">
    <property type="term" value="F:3-oxoacyl-[acyl-carrier-protein] reductase (NADPH) activity"/>
    <property type="evidence" value="ECO:0007669"/>
    <property type="project" value="UniProtKB-EC"/>
</dbReference>
<gene>
    <name evidence="2" type="ORF">AVDCRST_MAG05-436</name>
</gene>
<keyword evidence="2" id="KW-0560">Oxidoreductase</keyword>
<proteinExistence type="predicted"/>
<sequence>EHLLGRRGQRLPGRRRLRRRQTRRGRPQQVGGPRLRGVQRPHKRRMPRDRRHQDDAAVQRGHPGGARGGDLAGADRPDGDARGDRLCRPVAVLGRGLLRHRARDGRQRRPDGV</sequence>
<name>A0A6J4RLU1_9ACTN</name>
<feature type="compositionally biased region" description="Basic residues" evidence="1">
    <location>
        <begin position="1"/>
        <end position="26"/>
    </location>
</feature>
<dbReference type="EMBL" id="CADCVM010000053">
    <property type="protein sequence ID" value="CAA9469569.1"/>
    <property type="molecule type" value="Genomic_DNA"/>
</dbReference>
<feature type="non-terminal residue" evidence="2">
    <location>
        <position position="113"/>
    </location>
</feature>
<feature type="compositionally biased region" description="Gly residues" evidence="1">
    <location>
        <begin position="62"/>
        <end position="71"/>
    </location>
</feature>
<protein>
    <submittedName>
        <fullName evidence="2">3-oxoacyl-[acyl-carrier protein] reductase</fullName>
        <ecNumber evidence="2">1.1.1.100</ecNumber>
    </submittedName>
</protein>
<feature type="compositionally biased region" description="Basic and acidic residues" evidence="1">
    <location>
        <begin position="73"/>
        <end position="87"/>
    </location>
</feature>
<feature type="region of interest" description="Disordered" evidence="1">
    <location>
        <begin position="1"/>
        <end position="88"/>
    </location>
</feature>
<dbReference type="EC" id="1.1.1.100" evidence="2"/>
<reference evidence="2" key="1">
    <citation type="submission" date="2020-02" db="EMBL/GenBank/DDBJ databases">
        <authorList>
            <person name="Meier V. D."/>
        </authorList>
    </citation>
    <scope>NUCLEOTIDE SEQUENCE</scope>
    <source>
        <strain evidence="2">AVDCRST_MAG05</strain>
    </source>
</reference>
<evidence type="ECO:0000256" key="1">
    <source>
        <dbReference type="SAM" id="MobiDB-lite"/>
    </source>
</evidence>
<organism evidence="2">
    <name type="scientific">uncultured Rubrobacteraceae bacterium</name>
    <dbReference type="NCBI Taxonomy" id="349277"/>
    <lineage>
        <taxon>Bacteria</taxon>
        <taxon>Bacillati</taxon>
        <taxon>Actinomycetota</taxon>
        <taxon>Rubrobacteria</taxon>
        <taxon>Rubrobacterales</taxon>
        <taxon>Rubrobacteraceae</taxon>
        <taxon>environmental samples</taxon>
    </lineage>
</organism>